<keyword evidence="4" id="KW-1185">Reference proteome</keyword>
<organism evidence="3 4">
    <name type="scientific">Streptomyces decoyicus</name>
    <dbReference type="NCBI Taxonomy" id="249567"/>
    <lineage>
        <taxon>Bacteria</taxon>
        <taxon>Bacillati</taxon>
        <taxon>Actinomycetota</taxon>
        <taxon>Actinomycetes</taxon>
        <taxon>Kitasatosporales</taxon>
        <taxon>Streptomycetaceae</taxon>
        <taxon>Streptomyces</taxon>
    </lineage>
</organism>
<dbReference type="EMBL" id="CP109106">
    <property type="protein sequence ID" value="WSB66644.1"/>
    <property type="molecule type" value="Genomic_DNA"/>
</dbReference>
<feature type="transmembrane region" description="Helical" evidence="2">
    <location>
        <begin position="22"/>
        <end position="43"/>
    </location>
</feature>
<keyword evidence="2" id="KW-0472">Membrane</keyword>
<evidence type="ECO:0000313" key="3">
    <source>
        <dbReference type="EMBL" id="WSB66644.1"/>
    </source>
</evidence>
<sequence>MSNILEIRVACRAVPVRRPGTALFPCGGIIMGTWLSATGSFTIEVIARRLRPPWGTYCGPLLGPGRTATAEARRVTPRLPSGRARHAPAPGRATAE</sequence>
<evidence type="ECO:0000313" key="4">
    <source>
        <dbReference type="Proteomes" id="UP001344251"/>
    </source>
</evidence>
<dbReference type="Proteomes" id="UP001344251">
    <property type="component" value="Chromosome"/>
</dbReference>
<name>A0ABZ1F8J3_9ACTN</name>
<evidence type="ECO:0000256" key="2">
    <source>
        <dbReference type="SAM" id="Phobius"/>
    </source>
</evidence>
<gene>
    <name evidence="3" type="ORF">OG863_00845</name>
</gene>
<proteinExistence type="predicted"/>
<dbReference type="RefSeq" id="WP_326615768.1">
    <property type="nucleotide sequence ID" value="NZ_CP109106.1"/>
</dbReference>
<feature type="compositionally biased region" description="Low complexity" evidence="1">
    <location>
        <begin position="87"/>
        <end position="96"/>
    </location>
</feature>
<reference evidence="3 4" key="1">
    <citation type="submission" date="2022-10" db="EMBL/GenBank/DDBJ databases">
        <title>The complete genomes of actinobacterial strains from the NBC collection.</title>
        <authorList>
            <person name="Joergensen T.S."/>
            <person name="Alvarez Arevalo M."/>
            <person name="Sterndorff E.B."/>
            <person name="Faurdal D."/>
            <person name="Vuksanovic O."/>
            <person name="Mourched A.-S."/>
            <person name="Charusanti P."/>
            <person name="Shaw S."/>
            <person name="Blin K."/>
            <person name="Weber T."/>
        </authorList>
    </citation>
    <scope>NUCLEOTIDE SEQUENCE [LARGE SCALE GENOMIC DNA]</scope>
    <source>
        <strain evidence="3 4">NBC 01774</strain>
    </source>
</reference>
<keyword evidence="2" id="KW-0812">Transmembrane</keyword>
<accession>A0ABZ1F8J3</accession>
<feature type="region of interest" description="Disordered" evidence="1">
    <location>
        <begin position="68"/>
        <end position="96"/>
    </location>
</feature>
<protein>
    <submittedName>
        <fullName evidence="3">Uncharacterized protein</fullName>
    </submittedName>
</protein>
<evidence type="ECO:0000256" key="1">
    <source>
        <dbReference type="SAM" id="MobiDB-lite"/>
    </source>
</evidence>
<keyword evidence="2" id="KW-1133">Transmembrane helix</keyword>